<dbReference type="Proteomes" id="UP001149954">
    <property type="component" value="Unassembled WGS sequence"/>
</dbReference>
<accession>A0A9W9XUT3</accession>
<reference evidence="1" key="2">
    <citation type="journal article" date="2023" name="IMA Fungus">
        <title>Comparative genomic study of the Penicillium genus elucidates a diverse pangenome and 15 lateral gene transfer events.</title>
        <authorList>
            <person name="Petersen C."/>
            <person name="Sorensen T."/>
            <person name="Nielsen M.R."/>
            <person name="Sondergaard T.E."/>
            <person name="Sorensen J.L."/>
            <person name="Fitzpatrick D.A."/>
            <person name="Frisvad J.C."/>
            <person name="Nielsen K.L."/>
        </authorList>
    </citation>
    <scope>NUCLEOTIDE SEQUENCE</scope>
    <source>
        <strain evidence="1">IBT 29495</strain>
    </source>
</reference>
<name>A0A9W9XUT3_9EURO</name>
<sequence>MNMIDLIYVKCSSNSIVLLNILSFLVNHVARALLETRCHFRPPSVQAESRCVHHSTRISPGATIPSPLKSNSPEILVQLNKSPFET</sequence>
<evidence type="ECO:0000313" key="1">
    <source>
        <dbReference type="EMBL" id="KAJ5503594.1"/>
    </source>
</evidence>
<evidence type="ECO:0000313" key="2">
    <source>
        <dbReference type="Proteomes" id="UP001149954"/>
    </source>
</evidence>
<dbReference type="AlphaFoldDB" id="A0A9W9XUT3"/>
<reference evidence="1" key="1">
    <citation type="submission" date="2022-12" db="EMBL/GenBank/DDBJ databases">
        <authorList>
            <person name="Petersen C."/>
        </authorList>
    </citation>
    <scope>NUCLEOTIDE SEQUENCE</scope>
    <source>
        <strain evidence="1">IBT 29495</strain>
    </source>
</reference>
<dbReference type="EMBL" id="JAPWDS010000003">
    <property type="protein sequence ID" value="KAJ5503594.1"/>
    <property type="molecule type" value="Genomic_DNA"/>
</dbReference>
<comment type="caution">
    <text evidence="1">The sequence shown here is derived from an EMBL/GenBank/DDBJ whole genome shotgun (WGS) entry which is preliminary data.</text>
</comment>
<dbReference type="OrthoDB" id="4359796at2759"/>
<organism evidence="1 2">
    <name type="scientific">Penicillium fimorum</name>
    <dbReference type="NCBI Taxonomy" id="1882269"/>
    <lineage>
        <taxon>Eukaryota</taxon>
        <taxon>Fungi</taxon>
        <taxon>Dikarya</taxon>
        <taxon>Ascomycota</taxon>
        <taxon>Pezizomycotina</taxon>
        <taxon>Eurotiomycetes</taxon>
        <taxon>Eurotiomycetidae</taxon>
        <taxon>Eurotiales</taxon>
        <taxon>Aspergillaceae</taxon>
        <taxon>Penicillium</taxon>
    </lineage>
</organism>
<keyword evidence="2" id="KW-1185">Reference proteome</keyword>
<protein>
    <submittedName>
        <fullName evidence="1">Uncharacterized protein</fullName>
    </submittedName>
</protein>
<gene>
    <name evidence="1" type="ORF">N7463_006468</name>
</gene>
<proteinExistence type="predicted"/>